<dbReference type="OMA" id="SRPHFTF"/>
<dbReference type="GeneID" id="113396605"/>
<evidence type="ECO:0000256" key="5">
    <source>
        <dbReference type="PIRSR" id="PIRSR000137-2"/>
    </source>
</evidence>
<dbReference type="GO" id="GO:0050660">
    <property type="term" value="F:flavin adenine dinucleotide binding"/>
    <property type="evidence" value="ECO:0007669"/>
    <property type="project" value="InterPro"/>
</dbReference>
<dbReference type="Pfam" id="PF05199">
    <property type="entry name" value="GMC_oxred_C"/>
    <property type="match status" value="1"/>
</dbReference>
<dbReference type="InterPro" id="IPR007867">
    <property type="entry name" value="GMC_OxRtase_C"/>
</dbReference>
<feature type="domain" description="Glucose-methanol-choline oxidoreductase N-terminal" evidence="6">
    <location>
        <begin position="316"/>
        <end position="330"/>
    </location>
</feature>
<dbReference type="InterPro" id="IPR012132">
    <property type="entry name" value="GMC_OxRdtase"/>
</dbReference>
<dbReference type="Gene3D" id="3.50.50.60">
    <property type="entry name" value="FAD/NAD(P)-binding domain"/>
    <property type="match status" value="1"/>
</dbReference>
<gene>
    <name evidence="8" type="primary">LOC113396605</name>
</gene>
<organism evidence="7 8">
    <name type="scientific">Vanessa tameamea</name>
    <name type="common">Kamehameha butterfly</name>
    <dbReference type="NCBI Taxonomy" id="334116"/>
    <lineage>
        <taxon>Eukaryota</taxon>
        <taxon>Metazoa</taxon>
        <taxon>Ecdysozoa</taxon>
        <taxon>Arthropoda</taxon>
        <taxon>Hexapoda</taxon>
        <taxon>Insecta</taxon>
        <taxon>Pterygota</taxon>
        <taxon>Neoptera</taxon>
        <taxon>Endopterygota</taxon>
        <taxon>Lepidoptera</taxon>
        <taxon>Glossata</taxon>
        <taxon>Ditrysia</taxon>
        <taxon>Papilionoidea</taxon>
        <taxon>Nymphalidae</taxon>
        <taxon>Nymphalinae</taxon>
        <taxon>Vanessa</taxon>
    </lineage>
</organism>
<keyword evidence="4 5" id="KW-0274">FAD</keyword>
<dbReference type="OrthoDB" id="269227at2759"/>
<evidence type="ECO:0000256" key="1">
    <source>
        <dbReference type="ARBA" id="ARBA00001974"/>
    </source>
</evidence>
<reference evidence="8" key="1">
    <citation type="submission" date="2025-08" db="UniProtKB">
        <authorList>
            <consortium name="RefSeq"/>
        </authorList>
    </citation>
    <scope>IDENTIFICATION</scope>
    <source>
        <tissue evidence="8">Whole body</tissue>
    </source>
</reference>
<dbReference type="InterPro" id="IPR036188">
    <property type="entry name" value="FAD/NAD-bd_sf"/>
</dbReference>
<evidence type="ECO:0000256" key="2">
    <source>
        <dbReference type="ARBA" id="ARBA00010790"/>
    </source>
</evidence>
<protein>
    <submittedName>
        <fullName evidence="8">Ecdysone oxidase-like</fullName>
    </submittedName>
</protein>
<dbReference type="Gene3D" id="3.30.560.10">
    <property type="entry name" value="Glucose Oxidase, domain 3"/>
    <property type="match status" value="1"/>
</dbReference>
<dbReference type="SUPFAM" id="SSF54373">
    <property type="entry name" value="FAD-linked reductases, C-terminal domain"/>
    <property type="match status" value="1"/>
</dbReference>
<comment type="similarity">
    <text evidence="2">Belongs to the GMC oxidoreductase family.</text>
</comment>
<evidence type="ECO:0000313" key="7">
    <source>
        <dbReference type="Proteomes" id="UP001652626"/>
    </source>
</evidence>
<accession>A0A8B8HZX7</accession>
<dbReference type="Proteomes" id="UP001652626">
    <property type="component" value="Chromosome 22"/>
</dbReference>
<name>A0A8B8HZX7_VANTA</name>
<dbReference type="PANTHER" id="PTHR11552">
    <property type="entry name" value="GLUCOSE-METHANOL-CHOLINE GMC OXIDOREDUCTASE"/>
    <property type="match status" value="1"/>
</dbReference>
<dbReference type="Pfam" id="PF00732">
    <property type="entry name" value="GMC_oxred_N"/>
    <property type="match status" value="1"/>
</dbReference>
<keyword evidence="7" id="KW-1185">Reference proteome</keyword>
<evidence type="ECO:0000256" key="3">
    <source>
        <dbReference type="ARBA" id="ARBA00022630"/>
    </source>
</evidence>
<feature type="binding site" evidence="5">
    <location>
        <position position="278"/>
    </location>
    <ligand>
        <name>FAD</name>
        <dbReference type="ChEBI" id="CHEBI:57692"/>
    </ligand>
</feature>
<dbReference type="PROSITE" id="PS00624">
    <property type="entry name" value="GMC_OXRED_2"/>
    <property type="match status" value="1"/>
</dbReference>
<dbReference type="SUPFAM" id="SSF51905">
    <property type="entry name" value="FAD/NAD(P)-binding domain"/>
    <property type="match status" value="1"/>
</dbReference>
<evidence type="ECO:0000313" key="8">
    <source>
        <dbReference type="RefSeq" id="XP_026490388.2"/>
    </source>
</evidence>
<proteinExistence type="inferred from homology"/>
<keyword evidence="3" id="KW-0285">Flavoprotein</keyword>
<dbReference type="GO" id="GO:0016614">
    <property type="term" value="F:oxidoreductase activity, acting on CH-OH group of donors"/>
    <property type="evidence" value="ECO:0007669"/>
    <property type="project" value="InterPro"/>
</dbReference>
<comment type="cofactor">
    <cofactor evidence="1 5">
        <name>FAD</name>
        <dbReference type="ChEBI" id="CHEBI:57692"/>
    </cofactor>
</comment>
<sequence>MNLNVFVNNFLGFIQSVRDIPWLRWFLRFLALSQAIEPVGWPTSFPLKDGDSFDFIVVGAGSGGATVAARLSEIPQWKVLLLEAGGDPPAASVIPSLFATLAHTESDWDYTAQLDEGIGQSHPGGKIFMTRGKMLGGSSSNNYEIYARGVPEDYNEWSEVASGWDWNTVLYYFKKLERMTDPVVLSNPYNAKLHSTSGPVAISRPKANAVFEKINERVLNAYEEIGIKRVLENNGPEIVGASRPHFTFADGRRSSTAEAYLRPAQDRPNFFVTKFARVTNVLIDPLTNRAHGVRVMINSSEKIDVFANMEVILSAGSIDTPKILMLSGIGPSEILEPLHINVITDLPVGKNLQDHSYTPLVFTGQRGIQTAIQNVFVASELDAYPTPTQTSFLKVNSSHYNDRREKPNIQTFNIHVGATAAPIILYGCRTIINYDEDYCFSMSKANIYNEIDVTSVLLLHPLSRGQVKLRSNNPFDAPIIELGYYRNKKDVDLTVEAVKFMLRLTETSYYQKVGSKVVKLKVKGCEGLEYGTDAYWRCYVVNSVSSILHPVGTCAMGPDGVVDERLRVYNIKGLRIVDASIMPLIPSGNTNIPTIMIGEKAADMIKEDYNFTWR</sequence>
<evidence type="ECO:0000259" key="6">
    <source>
        <dbReference type="PROSITE" id="PS00624"/>
    </source>
</evidence>
<dbReference type="InterPro" id="IPR000172">
    <property type="entry name" value="GMC_OxRdtase_N"/>
</dbReference>
<dbReference type="PIRSF" id="PIRSF000137">
    <property type="entry name" value="Alcohol_oxidase"/>
    <property type="match status" value="1"/>
</dbReference>
<evidence type="ECO:0000256" key="4">
    <source>
        <dbReference type="ARBA" id="ARBA00022827"/>
    </source>
</evidence>
<dbReference type="AlphaFoldDB" id="A0A8B8HZX7"/>
<dbReference type="PANTHER" id="PTHR11552:SF147">
    <property type="entry name" value="CHOLINE DEHYDROGENASE, MITOCHONDRIAL"/>
    <property type="match status" value="1"/>
</dbReference>
<dbReference type="RefSeq" id="XP_026490388.2">
    <property type="nucleotide sequence ID" value="XM_026634603.2"/>
</dbReference>